<dbReference type="OrthoDB" id="9806388at2"/>
<keyword evidence="2" id="KW-1185">Reference proteome</keyword>
<dbReference type="RefSeq" id="WP_147655536.1">
    <property type="nucleotide sequence ID" value="NZ_BMFM01000001.1"/>
</dbReference>
<dbReference type="EMBL" id="CP041690">
    <property type="protein sequence ID" value="QEE19960.1"/>
    <property type="molecule type" value="Genomic_DNA"/>
</dbReference>
<accession>A0A5B9DL51</accession>
<organism evidence="1 2">
    <name type="scientific">Paradevosia tibetensis</name>
    <dbReference type="NCBI Taxonomy" id="1447062"/>
    <lineage>
        <taxon>Bacteria</taxon>
        <taxon>Pseudomonadati</taxon>
        <taxon>Pseudomonadota</taxon>
        <taxon>Alphaproteobacteria</taxon>
        <taxon>Hyphomicrobiales</taxon>
        <taxon>Devosiaceae</taxon>
        <taxon>Paradevosia</taxon>
    </lineage>
</organism>
<name>A0A5B9DL51_9HYPH</name>
<dbReference type="Proteomes" id="UP000321062">
    <property type="component" value="Chromosome"/>
</dbReference>
<dbReference type="InterPro" id="IPR029149">
    <property type="entry name" value="Creatin/AminoP/Spt16_N"/>
</dbReference>
<dbReference type="SUPFAM" id="SSF55920">
    <property type="entry name" value="Creatinase/aminopeptidase"/>
    <property type="match status" value="1"/>
</dbReference>
<dbReference type="AlphaFoldDB" id="A0A5B9DL51"/>
<dbReference type="Pfam" id="PF00557">
    <property type="entry name" value="Peptidase_M24"/>
    <property type="match status" value="1"/>
</dbReference>
<reference evidence="1 2" key="1">
    <citation type="journal article" date="2015" name="Int. J. Syst. Evol. Microbiol.">
        <title>Youhaiella tibetensis gen. nov., sp. nov., isolated from subsurface sediment.</title>
        <authorList>
            <person name="Wang Y.X."/>
            <person name="Huang F.Q."/>
            <person name="Nogi Y."/>
            <person name="Pang S.J."/>
            <person name="Wang P.K."/>
            <person name="Lv J."/>
        </authorList>
    </citation>
    <scope>NUCLEOTIDE SEQUENCE [LARGE SCALE GENOMIC DNA]</scope>
    <source>
        <strain evidence="2">fig4</strain>
    </source>
</reference>
<gene>
    <name evidence="1" type="ORF">FNA67_07135</name>
</gene>
<dbReference type="InterPro" id="IPR000994">
    <property type="entry name" value="Pept_M24"/>
</dbReference>
<keyword evidence="1" id="KW-0031">Aminopeptidase</keyword>
<evidence type="ECO:0000313" key="2">
    <source>
        <dbReference type="Proteomes" id="UP000321062"/>
    </source>
</evidence>
<dbReference type="KEGG" id="yti:FNA67_07135"/>
<dbReference type="SUPFAM" id="SSF53092">
    <property type="entry name" value="Creatinase/prolidase N-terminal domain"/>
    <property type="match status" value="1"/>
</dbReference>
<dbReference type="PANTHER" id="PTHR46112:SF2">
    <property type="entry name" value="XAA-PRO AMINOPEPTIDASE P-RELATED"/>
    <property type="match status" value="1"/>
</dbReference>
<keyword evidence="1" id="KW-0378">Hydrolase</keyword>
<dbReference type="Gene3D" id="3.90.230.10">
    <property type="entry name" value="Creatinase/methionine aminopeptidase superfamily"/>
    <property type="match status" value="1"/>
</dbReference>
<dbReference type="InterPro" id="IPR000587">
    <property type="entry name" value="Creatinase_N"/>
</dbReference>
<dbReference type="PANTHER" id="PTHR46112">
    <property type="entry name" value="AMINOPEPTIDASE"/>
    <property type="match status" value="1"/>
</dbReference>
<evidence type="ECO:0000313" key="1">
    <source>
        <dbReference type="EMBL" id="QEE19960.1"/>
    </source>
</evidence>
<proteinExistence type="predicted"/>
<sequence length="390" mass="42396">MTFKQRLSAEYYSRVHRDIRARMAEAGIDVLLLDSNDDVIYTTGFSHYATERPVVFALTQDKALILIPELERTHCADQKVAAEPVVYFEFPGIDKPFDVLARALGNVTGTIGHSAGISMARAPQIAAAFPNATVKPTTVVSTMRLTKYPEEIVLQQEAARISDSMVAAGVAMISDAFHSGGQMPTEIEVESYIMRHALDVMNREHEDIMLVQGIAGGLVYGGLNSAFPHGMPSARRFQKGESFMLSLGCRVGGRAAESERTFILGEPSADQAKYYTVAYEAQKMATEALIAGKTCASADNLALAYIRESGMGEYCLHRVGHGMGVMFHEPPWVEGGDETVLVPNMVCSTEPALYVPDLGGFRLADTVHVTAAGPNSLTKYPRKLEEIVIA</sequence>
<dbReference type="Gene3D" id="3.40.350.10">
    <property type="entry name" value="Creatinase/prolidase N-terminal domain"/>
    <property type="match status" value="1"/>
</dbReference>
<dbReference type="GO" id="GO:0004177">
    <property type="term" value="F:aminopeptidase activity"/>
    <property type="evidence" value="ECO:0007669"/>
    <property type="project" value="UniProtKB-KW"/>
</dbReference>
<dbReference type="InterPro" id="IPR036005">
    <property type="entry name" value="Creatinase/aminopeptidase-like"/>
</dbReference>
<keyword evidence="1" id="KW-0645">Protease</keyword>
<dbReference type="InterPro" id="IPR050659">
    <property type="entry name" value="Peptidase_M24B"/>
</dbReference>
<protein>
    <submittedName>
        <fullName evidence="1">Aminopeptidase P family protein</fullName>
    </submittedName>
</protein>
<dbReference type="Pfam" id="PF01321">
    <property type="entry name" value="Creatinase_N"/>
    <property type="match status" value="1"/>
</dbReference>